<name>A0A0A7I5W3_9BIFI</name>
<dbReference type="HOGENOM" id="CLU_2822468_0_0_11"/>
<evidence type="ECO:0000313" key="2">
    <source>
        <dbReference type="Proteomes" id="UP000030625"/>
    </source>
</evidence>
<dbReference type="AlphaFoldDB" id="A0A0A7I5W3"/>
<dbReference type="RefSeq" id="WP_039198082.1">
    <property type="nucleotide sequence ID" value="NZ_CP007456.1"/>
</dbReference>
<dbReference type="EMBL" id="CP007456">
    <property type="protein sequence ID" value="AIZ15411.1"/>
    <property type="molecule type" value="Genomic_DNA"/>
</dbReference>
<organism evidence="1 2">
    <name type="scientific">Bifidobacterium catenulatum PV20-2</name>
    <dbReference type="NCBI Taxonomy" id="1447716"/>
    <lineage>
        <taxon>Bacteria</taxon>
        <taxon>Bacillati</taxon>
        <taxon>Actinomycetota</taxon>
        <taxon>Actinomycetes</taxon>
        <taxon>Bifidobacteriales</taxon>
        <taxon>Bifidobacteriaceae</taxon>
        <taxon>Bifidobacterium</taxon>
    </lineage>
</organism>
<dbReference type="STRING" id="1447716.AH68_04780"/>
<protein>
    <recommendedName>
        <fullName evidence="3">DNA-binding protein</fullName>
    </recommendedName>
</protein>
<evidence type="ECO:0000313" key="1">
    <source>
        <dbReference type="EMBL" id="AIZ15411.1"/>
    </source>
</evidence>
<reference evidence="1 2" key="1">
    <citation type="journal article" date="2015" name="Genome Announc.">
        <title>Complete and Assembled Genome Sequence of Bifidobacterium kashiwanohense PV20-2, Isolated from the Feces of an Anemic Kenyan Infant.</title>
        <authorList>
            <person name="Vazquez-Gutierrez P."/>
            <person name="Lacroix C."/>
            <person name="Chassard C."/>
            <person name="Klumpp J."/>
            <person name="Jans C."/>
            <person name="Stevens M.J."/>
        </authorList>
    </citation>
    <scope>NUCLEOTIDE SEQUENCE [LARGE SCALE GENOMIC DNA]</scope>
    <source>
        <strain evidence="1 2">PV20-2</strain>
    </source>
</reference>
<dbReference type="KEGG" id="bka:AH68_04780"/>
<dbReference type="Proteomes" id="UP000030625">
    <property type="component" value="Chromosome"/>
</dbReference>
<sequence>MTAPIIFEDGILTKDEAIAFTKVGKKTFEDLYGSLGYQSGQNKLFTKKELLLRFYEIKDQAKEIKQ</sequence>
<evidence type="ECO:0008006" key="3">
    <source>
        <dbReference type="Google" id="ProtNLM"/>
    </source>
</evidence>
<proteinExistence type="predicted"/>
<accession>A0A0A7I5W3</accession>
<gene>
    <name evidence="1" type="ORF">AH68_04780</name>
</gene>